<dbReference type="InterPro" id="IPR016169">
    <property type="entry name" value="FAD-bd_PCMH_sub2"/>
</dbReference>
<evidence type="ECO:0000256" key="3">
    <source>
        <dbReference type="ARBA" id="ARBA00023002"/>
    </source>
</evidence>
<accession>A0A7X2PE54</accession>
<evidence type="ECO:0000259" key="4">
    <source>
        <dbReference type="PROSITE" id="PS51387"/>
    </source>
</evidence>
<dbReference type="GO" id="GO:0016491">
    <property type="term" value="F:oxidoreductase activity"/>
    <property type="evidence" value="ECO:0007669"/>
    <property type="project" value="UniProtKB-KW"/>
</dbReference>
<dbReference type="InterPro" id="IPR005107">
    <property type="entry name" value="CO_DH_flav_C"/>
</dbReference>
<dbReference type="InterPro" id="IPR036683">
    <property type="entry name" value="CO_DH_flav_C_dom_sf"/>
</dbReference>
<dbReference type="Pfam" id="PF00941">
    <property type="entry name" value="FAD_binding_5"/>
    <property type="match status" value="1"/>
</dbReference>
<evidence type="ECO:0000313" key="6">
    <source>
        <dbReference type="Proteomes" id="UP000460549"/>
    </source>
</evidence>
<keyword evidence="2" id="KW-0274">FAD</keyword>
<gene>
    <name evidence="5" type="ORF">FYJ80_07845</name>
</gene>
<keyword evidence="6" id="KW-1185">Reference proteome</keyword>
<dbReference type="AlphaFoldDB" id="A0A7X2PE54"/>
<dbReference type="Proteomes" id="UP000460549">
    <property type="component" value="Unassembled WGS sequence"/>
</dbReference>
<proteinExistence type="predicted"/>
<dbReference type="InterPro" id="IPR036318">
    <property type="entry name" value="FAD-bd_PCMH-like_sf"/>
</dbReference>
<dbReference type="PROSITE" id="PS51387">
    <property type="entry name" value="FAD_PCMH"/>
    <property type="match status" value="1"/>
</dbReference>
<dbReference type="SUPFAM" id="SSF55447">
    <property type="entry name" value="CO dehydrogenase flavoprotein C-terminal domain-like"/>
    <property type="match status" value="1"/>
</dbReference>
<dbReference type="RefSeq" id="WP_154425731.1">
    <property type="nucleotide sequence ID" value="NZ_VUNN01000015.1"/>
</dbReference>
<dbReference type="PANTHER" id="PTHR42659:SF2">
    <property type="entry name" value="XANTHINE DEHYDROGENASE SUBUNIT C-RELATED"/>
    <property type="match status" value="1"/>
</dbReference>
<feature type="domain" description="FAD-binding PCMH-type" evidence="4">
    <location>
        <begin position="1"/>
        <end position="174"/>
    </location>
</feature>
<evidence type="ECO:0000256" key="2">
    <source>
        <dbReference type="ARBA" id="ARBA00022827"/>
    </source>
</evidence>
<dbReference type="Gene3D" id="3.30.465.10">
    <property type="match status" value="1"/>
</dbReference>
<dbReference type="PANTHER" id="PTHR42659">
    <property type="entry name" value="XANTHINE DEHYDROGENASE SUBUNIT C-RELATED"/>
    <property type="match status" value="1"/>
</dbReference>
<dbReference type="InterPro" id="IPR051312">
    <property type="entry name" value="Diverse_Substr_Oxidored"/>
</dbReference>
<evidence type="ECO:0000313" key="5">
    <source>
        <dbReference type="EMBL" id="MSU06685.1"/>
    </source>
</evidence>
<keyword evidence="1" id="KW-0285">Flavoprotein</keyword>
<dbReference type="GO" id="GO:0071949">
    <property type="term" value="F:FAD binding"/>
    <property type="evidence" value="ECO:0007669"/>
    <property type="project" value="InterPro"/>
</dbReference>
<dbReference type="SUPFAM" id="SSF56176">
    <property type="entry name" value="FAD-binding/transporter-associated domain-like"/>
    <property type="match status" value="1"/>
</dbReference>
<protein>
    <submittedName>
        <fullName evidence="5">Molybdopterin dehydrogenase</fullName>
    </submittedName>
</protein>
<keyword evidence="3" id="KW-0560">Oxidoreductase</keyword>
<dbReference type="InterPro" id="IPR016167">
    <property type="entry name" value="FAD-bd_PCMH_sub1"/>
</dbReference>
<dbReference type="EMBL" id="VUNN01000015">
    <property type="protein sequence ID" value="MSU06685.1"/>
    <property type="molecule type" value="Genomic_DNA"/>
</dbReference>
<organism evidence="5 6">
    <name type="scientific">Bullifex porci</name>
    <dbReference type="NCBI Taxonomy" id="2606638"/>
    <lineage>
        <taxon>Bacteria</taxon>
        <taxon>Pseudomonadati</taxon>
        <taxon>Spirochaetota</taxon>
        <taxon>Spirochaetia</taxon>
        <taxon>Spirochaetales</taxon>
        <taxon>Spirochaetaceae</taxon>
        <taxon>Bullifex</taxon>
    </lineage>
</organism>
<dbReference type="InterPro" id="IPR016166">
    <property type="entry name" value="FAD-bd_PCMH"/>
</dbReference>
<dbReference type="Pfam" id="PF03450">
    <property type="entry name" value="CO_deh_flav_C"/>
    <property type="match status" value="1"/>
</dbReference>
<dbReference type="Gene3D" id="3.30.43.10">
    <property type="entry name" value="Uridine Diphospho-n-acetylenolpyruvylglucosamine Reductase, domain 2"/>
    <property type="match status" value="1"/>
</dbReference>
<sequence length="287" mass="31184">MVNETYIPSTLEEALKLRAEVHAMPLAGGSDLMVQYRRGTGVVPEFPFPVMIMSSLNELKGIKKEEDGSVLIGALTTSAEIASCEDVPFFVRKAASLMGAISLRNSATIGGNLGNASPKGDLPQPLILLDATVVLQSINSTREILVDEFIKGSKKTALADDEIITAIRIPNVKYTYGYYRKIGTRKANAISKLSLSALIYVEDGIIKDFRVSSGAAGPKVARNKANEAKLIGKKLEDIPALKEDILNTHDQTISPRAMATWRRNSTRRMLDYFLSEVAKGGDEGIIQ</sequence>
<evidence type="ECO:0000256" key="1">
    <source>
        <dbReference type="ARBA" id="ARBA00022630"/>
    </source>
</evidence>
<dbReference type="SMART" id="SM01092">
    <property type="entry name" value="CO_deh_flav_C"/>
    <property type="match status" value="1"/>
</dbReference>
<reference evidence="5 6" key="1">
    <citation type="submission" date="2019-08" db="EMBL/GenBank/DDBJ databases">
        <title>In-depth cultivation of the pig gut microbiome towards novel bacterial diversity and tailored functional studies.</title>
        <authorList>
            <person name="Wylensek D."/>
            <person name="Hitch T.C.A."/>
            <person name="Clavel T."/>
        </authorList>
    </citation>
    <scope>NUCLEOTIDE SEQUENCE [LARGE SCALE GENOMIC DNA]</scope>
    <source>
        <strain evidence="5 6">NM-380-WT-3C1</strain>
    </source>
</reference>
<dbReference type="Gene3D" id="3.30.390.50">
    <property type="entry name" value="CO dehydrogenase flavoprotein, C-terminal domain"/>
    <property type="match status" value="1"/>
</dbReference>
<name>A0A7X2PE54_9SPIO</name>
<dbReference type="InterPro" id="IPR002346">
    <property type="entry name" value="Mopterin_DH_FAD-bd"/>
</dbReference>
<comment type="caution">
    <text evidence="5">The sequence shown here is derived from an EMBL/GenBank/DDBJ whole genome shotgun (WGS) entry which is preliminary data.</text>
</comment>